<dbReference type="Pfam" id="PF01841">
    <property type="entry name" value="Transglut_core"/>
    <property type="match status" value="1"/>
</dbReference>
<organism evidence="2 3">
    <name type="scientific">Hydrogenophaga laconesensis</name>
    <dbReference type="NCBI Taxonomy" id="1805971"/>
    <lineage>
        <taxon>Bacteria</taxon>
        <taxon>Pseudomonadati</taxon>
        <taxon>Pseudomonadota</taxon>
        <taxon>Betaproteobacteria</taxon>
        <taxon>Burkholderiales</taxon>
        <taxon>Comamonadaceae</taxon>
        <taxon>Hydrogenophaga</taxon>
    </lineage>
</organism>
<evidence type="ECO:0000313" key="2">
    <source>
        <dbReference type="EMBL" id="MDR7096543.1"/>
    </source>
</evidence>
<evidence type="ECO:0000259" key="1">
    <source>
        <dbReference type="Pfam" id="PF01841"/>
    </source>
</evidence>
<accession>A0ABU1VGD7</accession>
<protein>
    <submittedName>
        <fullName evidence="2">Transglutaminase-like putative cysteine protease</fullName>
    </submittedName>
</protein>
<dbReference type="InterPro" id="IPR002931">
    <property type="entry name" value="Transglutaminase-like"/>
</dbReference>
<dbReference type="PANTHER" id="PTHR33490:SF3">
    <property type="entry name" value="CONSERVED INTEGRAL MEMBRANE PROTEIN"/>
    <property type="match status" value="1"/>
</dbReference>
<feature type="domain" description="Transglutaminase-like" evidence="1">
    <location>
        <begin position="27"/>
        <end position="140"/>
    </location>
</feature>
<dbReference type="InterPro" id="IPR038765">
    <property type="entry name" value="Papain-like_cys_pep_sf"/>
</dbReference>
<dbReference type="PANTHER" id="PTHR33490">
    <property type="entry name" value="BLR5614 PROTEIN-RELATED"/>
    <property type="match status" value="1"/>
</dbReference>
<dbReference type="Proteomes" id="UP001265550">
    <property type="component" value="Unassembled WGS sequence"/>
</dbReference>
<comment type="caution">
    <text evidence="2">The sequence shown here is derived from an EMBL/GenBank/DDBJ whole genome shotgun (WGS) entry which is preliminary data.</text>
</comment>
<dbReference type="SUPFAM" id="SSF54001">
    <property type="entry name" value="Cysteine proteinases"/>
    <property type="match status" value="1"/>
</dbReference>
<name>A0ABU1VGD7_9BURK</name>
<reference evidence="2 3" key="1">
    <citation type="submission" date="2023-07" db="EMBL/GenBank/DDBJ databases">
        <title>Sorghum-associated microbial communities from plants grown in Nebraska, USA.</title>
        <authorList>
            <person name="Schachtman D."/>
        </authorList>
    </citation>
    <scope>NUCLEOTIDE SEQUENCE [LARGE SCALE GENOMIC DNA]</scope>
    <source>
        <strain evidence="2 3">BE240</strain>
    </source>
</reference>
<dbReference type="RefSeq" id="WP_204735597.1">
    <property type="nucleotide sequence ID" value="NZ_JAVDWE010000015.1"/>
</dbReference>
<gene>
    <name evidence="2" type="ORF">J2X09_004300</name>
</gene>
<proteinExistence type="predicted"/>
<dbReference type="EMBL" id="JAVDWE010000015">
    <property type="protein sequence ID" value="MDR7096543.1"/>
    <property type="molecule type" value="Genomic_DNA"/>
</dbReference>
<evidence type="ECO:0000313" key="3">
    <source>
        <dbReference type="Proteomes" id="UP001265550"/>
    </source>
</evidence>
<dbReference type="Gene3D" id="3.10.620.30">
    <property type="match status" value="1"/>
</dbReference>
<sequence>MSTDTPPGPQHLAPTRWIESEHPAVQAFAREHARGDSPRERAISLYLAVRDRLRYDPYRVDMSDTGMSASHALELGYGWCVPKAVLLAAVARAAGIPARLGFADVRNHLSTERLRNTMKTDVFAWHGYTSLWIDGAWRKATPAFNIELCDKFGLLPLEFDGENDSLYHPFDREGRQHMEYVNDHGAFDDLPLARMRAVFSELYPYMLVDVDKVEGDFAVDAAQETGRA</sequence>
<keyword evidence="3" id="KW-1185">Reference proteome</keyword>